<evidence type="ECO:0000313" key="2">
    <source>
        <dbReference type="EMBL" id="CAH3174632.1"/>
    </source>
</evidence>
<evidence type="ECO:0000313" key="3">
    <source>
        <dbReference type="Proteomes" id="UP001159405"/>
    </source>
</evidence>
<accession>A0ABN8R5I6</accession>
<dbReference type="EMBL" id="CALNXK010000192">
    <property type="protein sequence ID" value="CAH3174632.1"/>
    <property type="molecule type" value="Genomic_DNA"/>
</dbReference>
<evidence type="ECO:0008006" key="4">
    <source>
        <dbReference type="Google" id="ProtNLM"/>
    </source>
</evidence>
<feature type="region of interest" description="Disordered" evidence="1">
    <location>
        <begin position="1"/>
        <end position="24"/>
    </location>
</feature>
<comment type="caution">
    <text evidence="2">The sequence shown here is derived from an EMBL/GenBank/DDBJ whole genome shotgun (WGS) entry which is preliminary data.</text>
</comment>
<keyword evidence="3" id="KW-1185">Reference proteome</keyword>
<name>A0ABN8R5I6_9CNID</name>
<organism evidence="2 3">
    <name type="scientific">Porites lobata</name>
    <dbReference type="NCBI Taxonomy" id="104759"/>
    <lineage>
        <taxon>Eukaryota</taxon>
        <taxon>Metazoa</taxon>
        <taxon>Cnidaria</taxon>
        <taxon>Anthozoa</taxon>
        <taxon>Hexacorallia</taxon>
        <taxon>Scleractinia</taxon>
        <taxon>Fungiina</taxon>
        <taxon>Poritidae</taxon>
        <taxon>Porites</taxon>
    </lineage>
</organism>
<dbReference type="Proteomes" id="UP001159405">
    <property type="component" value="Unassembled WGS sequence"/>
</dbReference>
<proteinExistence type="predicted"/>
<protein>
    <recommendedName>
        <fullName evidence="4">GIY-YIG domain-containing protein</fullName>
    </recommendedName>
</protein>
<reference evidence="2 3" key="1">
    <citation type="submission" date="2022-05" db="EMBL/GenBank/DDBJ databases">
        <authorList>
            <consortium name="Genoscope - CEA"/>
            <person name="William W."/>
        </authorList>
    </citation>
    <scope>NUCLEOTIDE SEQUENCE [LARGE SCALE GENOMIC DNA]</scope>
</reference>
<sequence length="168" mass="19930">MDNMKSIINKHNKKVTNADNDTNTDNQVQCNCRNKDQCPLDNKCLTSSVIYNAQVTTNNATKNYIRLTEGTFKQRFSQHKATFKHRKYTNSTELSKYIWKLRDNNQDFNIKWTIISRARLYNNISKRCDLCLTEKLMIITAKPDRILNKRSELISKCRHENKFYLRNN</sequence>
<gene>
    <name evidence="2" type="ORF">PLOB_00015328</name>
</gene>
<evidence type="ECO:0000256" key="1">
    <source>
        <dbReference type="SAM" id="MobiDB-lite"/>
    </source>
</evidence>